<gene>
    <name evidence="2" type="ORF">UFOPK2593_01003</name>
    <name evidence="3" type="ORF">UFOPK3492_01126</name>
</gene>
<keyword evidence="1" id="KW-0812">Transmembrane</keyword>
<proteinExistence type="predicted"/>
<keyword evidence="1" id="KW-0472">Membrane</keyword>
<feature type="transmembrane region" description="Helical" evidence="1">
    <location>
        <begin position="214"/>
        <end position="234"/>
    </location>
</feature>
<dbReference type="Pfam" id="PF02104">
    <property type="entry name" value="SURF1"/>
    <property type="match status" value="1"/>
</dbReference>
<reference evidence="3" key="1">
    <citation type="submission" date="2020-05" db="EMBL/GenBank/DDBJ databases">
        <authorList>
            <person name="Chiriac C."/>
            <person name="Salcher M."/>
            <person name="Ghai R."/>
            <person name="Kavagutti S V."/>
        </authorList>
    </citation>
    <scope>NUCLEOTIDE SEQUENCE</scope>
</reference>
<sequence>MKRAIFGPKSVALTLTAILLMLGCFALAQWQWERKSARDIANSLIERNIDQVPAPIGEFLKVDDAPDPEVRWRHAEVSGTLGEYLLMRTRYSFGKYGYGVMAPITTSKGDRYWIDLGWVPAGLSATDLPQISLPTTTISVLGRIRGGDTLDRPGPRGSLFGMSTEDFSAVTKTINTKRIASDGGGYLEAETITPTSASMPTPIPAPEISSGPHAAYAVQWFIFAILIALGRFLLLREDVRNSKTAARKVRDKGQDLS</sequence>
<dbReference type="EMBL" id="CAEZXW010000065">
    <property type="protein sequence ID" value="CAB4707999.1"/>
    <property type="molecule type" value="Genomic_DNA"/>
</dbReference>
<keyword evidence="1" id="KW-1133">Transmembrane helix</keyword>
<dbReference type="InterPro" id="IPR002994">
    <property type="entry name" value="Surf1/Shy1"/>
</dbReference>
<evidence type="ECO:0000256" key="1">
    <source>
        <dbReference type="SAM" id="Phobius"/>
    </source>
</evidence>
<organism evidence="3">
    <name type="scientific">freshwater metagenome</name>
    <dbReference type="NCBI Taxonomy" id="449393"/>
    <lineage>
        <taxon>unclassified sequences</taxon>
        <taxon>metagenomes</taxon>
        <taxon>ecological metagenomes</taxon>
    </lineage>
</organism>
<protein>
    <submittedName>
        <fullName evidence="3">Unannotated protein</fullName>
    </submittedName>
</protein>
<dbReference type="PROSITE" id="PS51257">
    <property type="entry name" value="PROKAR_LIPOPROTEIN"/>
    <property type="match status" value="1"/>
</dbReference>
<dbReference type="AlphaFoldDB" id="A0A6J7GK82"/>
<dbReference type="CDD" id="cd06662">
    <property type="entry name" value="SURF1"/>
    <property type="match status" value="1"/>
</dbReference>
<evidence type="ECO:0000313" key="3">
    <source>
        <dbReference type="EMBL" id="CAB4904780.1"/>
    </source>
</evidence>
<name>A0A6J7GK82_9ZZZZ</name>
<dbReference type="GO" id="GO:0016020">
    <property type="term" value="C:membrane"/>
    <property type="evidence" value="ECO:0007669"/>
    <property type="project" value="InterPro"/>
</dbReference>
<accession>A0A6J7GK82</accession>
<evidence type="ECO:0000313" key="2">
    <source>
        <dbReference type="EMBL" id="CAB4707999.1"/>
    </source>
</evidence>
<dbReference type="PROSITE" id="PS50895">
    <property type="entry name" value="SURF1"/>
    <property type="match status" value="1"/>
</dbReference>
<dbReference type="EMBL" id="CAFBMD010000105">
    <property type="protein sequence ID" value="CAB4904780.1"/>
    <property type="molecule type" value="Genomic_DNA"/>
</dbReference>